<evidence type="ECO:0000313" key="2">
    <source>
        <dbReference type="Proteomes" id="UP000186141"/>
    </source>
</evidence>
<protein>
    <submittedName>
        <fullName evidence="1">Uncharacterized protein</fullName>
    </submittedName>
</protein>
<name>A0A1N7N3L0_9RHOB</name>
<organism evidence="1 2">
    <name type="scientific">Gemmobacter megaterium</name>
    <dbReference type="NCBI Taxonomy" id="1086013"/>
    <lineage>
        <taxon>Bacteria</taxon>
        <taxon>Pseudomonadati</taxon>
        <taxon>Pseudomonadota</taxon>
        <taxon>Alphaproteobacteria</taxon>
        <taxon>Rhodobacterales</taxon>
        <taxon>Paracoccaceae</taxon>
        <taxon>Gemmobacter</taxon>
    </lineage>
</organism>
<keyword evidence="2" id="KW-1185">Reference proteome</keyword>
<accession>A0A1N7N3L0</accession>
<dbReference type="RefSeq" id="WP_076530451.1">
    <property type="nucleotide sequence ID" value="NZ_BMEH01000003.1"/>
</dbReference>
<proteinExistence type="predicted"/>
<gene>
    <name evidence="1" type="ORF">SAMN05421774_103102</name>
</gene>
<dbReference type="EMBL" id="FTOT01000003">
    <property type="protein sequence ID" value="SIS92966.1"/>
    <property type="molecule type" value="Genomic_DNA"/>
</dbReference>
<dbReference type="Proteomes" id="UP000186141">
    <property type="component" value="Unassembled WGS sequence"/>
</dbReference>
<sequence>MTDLSAHFIPDPDLSAIQRGMLPDAPLAMPTQILERAGPQRWLVALTAPLRLFHLPSREV</sequence>
<reference evidence="1 2" key="1">
    <citation type="submission" date="2017-01" db="EMBL/GenBank/DDBJ databases">
        <authorList>
            <person name="Mah S.A."/>
            <person name="Swanson W.J."/>
            <person name="Moy G.W."/>
            <person name="Vacquier V.D."/>
        </authorList>
    </citation>
    <scope>NUCLEOTIDE SEQUENCE [LARGE SCALE GENOMIC DNA]</scope>
    <source>
        <strain evidence="1 2">DSM 26375</strain>
    </source>
</reference>
<evidence type="ECO:0000313" key="1">
    <source>
        <dbReference type="EMBL" id="SIS92966.1"/>
    </source>
</evidence>
<dbReference type="AlphaFoldDB" id="A0A1N7N3L0"/>
<dbReference type="STRING" id="1086013.SAMN05421774_103102"/>